<evidence type="ECO:0000256" key="2">
    <source>
        <dbReference type="ARBA" id="ARBA00022475"/>
    </source>
</evidence>
<dbReference type="Pfam" id="PF00990">
    <property type="entry name" value="GGDEF"/>
    <property type="match status" value="1"/>
</dbReference>
<dbReference type="CDD" id="cd01948">
    <property type="entry name" value="EAL"/>
    <property type="match status" value="1"/>
</dbReference>
<dbReference type="InterPro" id="IPR050706">
    <property type="entry name" value="Cyclic-di-GMP_PDE-like"/>
</dbReference>
<dbReference type="Gene3D" id="3.30.450.20">
    <property type="entry name" value="PAS domain"/>
    <property type="match status" value="2"/>
</dbReference>
<dbReference type="InterPro" id="IPR033479">
    <property type="entry name" value="dCache_1"/>
</dbReference>
<gene>
    <name evidence="9" type="ORF">MUU47_08175</name>
</gene>
<sequence>MVFAIVSTVVYLDRQSLLDTISHNLFVSKTSLLKSVVEDYINIPRQADSVLRDTFKHYQTDNIAVSDVYDDIMNVMNDVFQSNIDLNVLQFGNLKGDYIGISHRSDGGKEEYLTLKDPSTHDVLVSYAGSTTRSTVVMQNPHYTMHNRPWYQPVNEYKKPLWTPVYRDLSTEKEVGIAYSVPAFNSKGQYIGVISSELHLQNLSKMLRRQRPYRESHLLILDERDQIVASSSHRLAPPVNSEMVLPTLTNNTSPMIEKIGKSLLAASPNEVINLKLEGDRYYATRFPVNDASGELKWQAVVIIPASAINATVKLHDNFMIVALILTFLLSAALVHVVLTRITSPLRQIAQRTKDLESGQWTEGNCGYQFQEIAELESGFKHLSQRLTDSFEQMRKKIEFDPSSGLYTRSGLLNDERIYHHHNLVALVHVTNMKSIMNTLGNKYADAFIAEFMRQAEAVLPTNIIVARDNIDKFIIVFPGVNQESDYIKYQNIINSLFSLNNKSGKNGKGNILFAGNAGMVLQDITPETITDILMHAWIALRHAEKSGNAQTRLYLPEMLETELTNIRLHDSLGSAMASNELFLVIQPIAGPDDSATCMAGECLVRWHSEKLGEIPPEDFIPVAEESGLIIPLGRWIIEEACRELSAMIKRGAPKDFRLHINISAIQLLQNGFAWHLMDTIQLHGLKNENICIEITEGGLDRDMAQASQVLNYLRRHQISICLDDFGAGFSSMSYLHSIPFDSIKISKHLISNRLNNEKSICVFNSLLTLAKGFKVPLIAIGIEDEDTRKHFFALGCDQVQGYYLAHPAPFSSLFYGSEQVASDKDAAALTVNMTAPVRRLSDVPHA</sequence>
<dbReference type="Pfam" id="PF00563">
    <property type="entry name" value="EAL"/>
    <property type="match status" value="1"/>
</dbReference>
<organism evidence="9 10">
    <name type="scientific">Scandinavium hiltneri</name>
    <dbReference type="NCBI Taxonomy" id="2926519"/>
    <lineage>
        <taxon>Bacteria</taxon>
        <taxon>Pseudomonadati</taxon>
        <taxon>Pseudomonadota</taxon>
        <taxon>Gammaproteobacteria</taxon>
        <taxon>Enterobacterales</taxon>
        <taxon>Enterobacteriaceae</taxon>
        <taxon>Scandinavium</taxon>
    </lineage>
</organism>
<proteinExistence type="predicted"/>
<feature type="domain" description="GGDEF" evidence="8">
    <location>
        <begin position="420"/>
        <end position="556"/>
    </location>
</feature>
<dbReference type="SMART" id="SM00052">
    <property type="entry name" value="EAL"/>
    <property type="match status" value="1"/>
</dbReference>
<dbReference type="InterPro" id="IPR035919">
    <property type="entry name" value="EAL_sf"/>
</dbReference>
<keyword evidence="4 6" id="KW-1133">Transmembrane helix</keyword>
<evidence type="ECO:0000313" key="10">
    <source>
        <dbReference type="Proteomes" id="UP001205357"/>
    </source>
</evidence>
<feature type="transmembrane region" description="Helical" evidence="6">
    <location>
        <begin position="318"/>
        <end position="338"/>
    </location>
</feature>
<keyword evidence="5 6" id="KW-0472">Membrane</keyword>
<dbReference type="Proteomes" id="UP001205357">
    <property type="component" value="Unassembled WGS sequence"/>
</dbReference>
<keyword evidence="2" id="KW-1003">Cell membrane</keyword>
<dbReference type="PANTHER" id="PTHR33121:SF70">
    <property type="entry name" value="SIGNALING PROTEIN YKOW"/>
    <property type="match status" value="1"/>
</dbReference>
<evidence type="ECO:0000313" key="9">
    <source>
        <dbReference type="EMBL" id="MCS2161102.1"/>
    </source>
</evidence>
<dbReference type="SUPFAM" id="SSF55073">
    <property type="entry name" value="Nucleotide cyclase"/>
    <property type="match status" value="1"/>
</dbReference>
<reference evidence="9 10" key="1">
    <citation type="submission" date="2022-04" db="EMBL/GenBank/DDBJ databases">
        <title>Proposal of a three novel species of Scandinavium, Scandinavium hiltneri, Scandinavium manionii, Scandinavium tedordense.</title>
        <authorList>
            <person name="Maddock D.W."/>
            <person name="Brady C.L."/>
            <person name="Denman S."/>
            <person name="Arnold D."/>
        </authorList>
    </citation>
    <scope>NUCLEOTIDE SEQUENCE [LARGE SCALE GENOMIC DNA]</scope>
    <source>
        <strain evidence="9 10">H11S7</strain>
    </source>
</reference>
<dbReference type="Gene3D" id="3.20.20.450">
    <property type="entry name" value="EAL domain"/>
    <property type="match status" value="1"/>
</dbReference>
<dbReference type="InterPro" id="IPR029787">
    <property type="entry name" value="Nucleotide_cyclase"/>
</dbReference>
<dbReference type="SMART" id="SM00267">
    <property type="entry name" value="GGDEF"/>
    <property type="match status" value="1"/>
</dbReference>
<comment type="subcellular location">
    <subcellularLocation>
        <location evidence="1">Cell membrane</location>
        <topology evidence="1">Multi-pass membrane protein</topology>
    </subcellularLocation>
</comment>
<dbReference type="Pfam" id="PF02743">
    <property type="entry name" value="dCache_1"/>
    <property type="match status" value="1"/>
</dbReference>
<evidence type="ECO:0000256" key="3">
    <source>
        <dbReference type="ARBA" id="ARBA00022692"/>
    </source>
</evidence>
<evidence type="ECO:0000259" key="7">
    <source>
        <dbReference type="PROSITE" id="PS50883"/>
    </source>
</evidence>
<comment type="caution">
    <text evidence="9">The sequence shown here is derived from an EMBL/GenBank/DDBJ whole genome shotgun (WGS) entry which is preliminary data.</text>
</comment>
<dbReference type="PROSITE" id="PS50883">
    <property type="entry name" value="EAL"/>
    <property type="match status" value="1"/>
</dbReference>
<name>A0ABT2E024_9ENTR</name>
<dbReference type="InterPro" id="IPR000160">
    <property type="entry name" value="GGDEF_dom"/>
</dbReference>
<accession>A0ABT2E024</accession>
<dbReference type="InterPro" id="IPR043128">
    <property type="entry name" value="Rev_trsase/Diguanyl_cyclase"/>
</dbReference>
<protein>
    <submittedName>
        <fullName evidence="9">EAL domain-containing protein</fullName>
    </submittedName>
</protein>
<dbReference type="SUPFAM" id="SSF141868">
    <property type="entry name" value="EAL domain-like"/>
    <property type="match status" value="1"/>
</dbReference>
<evidence type="ECO:0000259" key="8">
    <source>
        <dbReference type="PROSITE" id="PS50887"/>
    </source>
</evidence>
<dbReference type="PROSITE" id="PS50887">
    <property type="entry name" value="GGDEF"/>
    <property type="match status" value="1"/>
</dbReference>
<dbReference type="EMBL" id="JALIGE010000071">
    <property type="protein sequence ID" value="MCS2161102.1"/>
    <property type="molecule type" value="Genomic_DNA"/>
</dbReference>
<dbReference type="PANTHER" id="PTHR33121">
    <property type="entry name" value="CYCLIC DI-GMP PHOSPHODIESTERASE PDEF"/>
    <property type="match status" value="1"/>
</dbReference>
<evidence type="ECO:0000256" key="1">
    <source>
        <dbReference type="ARBA" id="ARBA00004651"/>
    </source>
</evidence>
<keyword evidence="3 6" id="KW-0812">Transmembrane</keyword>
<dbReference type="Gene3D" id="3.30.70.270">
    <property type="match status" value="1"/>
</dbReference>
<dbReference type="RefSeq" id="WP_258987692.1">
    <property type="nucleotide sequence ID" value="NZ_JALIGE010000071.1"/>
</dbReference>
<evidence type="ECO:0000256" key="6">
    <source>
        <dbReference type="SAM" id="Phobius"/>
    </source>
</evidence>
<evidence type="ECO:0000256" key="5">
    <source>
        <dbReference type="ARBA" id="ARBA00023136"/>
    </source>
</evidence>
<dbReference type="Gene3D" id="6.10.340.10">
    <property type="match status" value="1"/>
</dbReference>
<feature type="domain" description="EAL" evidence="7">
    <location>
        <begin position="565"/>
        <end position="821"/>
    </location>
</feature>
<dbReference type="InterPro" id="IPR001633">
    <property type="entry name" value="EAL_dom"/>
</dbReference>
<keyword evidence="10" id="KW-1185">Reference proteome</keyword>
<evidence type="ECO:0000256" key="4">
    <source>
        <dbReference type="ARBA" id="ARBA00022989"/>
    </source>
</evidence>